<dbReference type="SUPFAM" id="SSF52540">
    <property type="entry name" value="P-loop containing nucleoside triphosphate hydrolases"/>
    <property type="match status" value="1"/>
</dbReference>
<dbReference type="PANTHER" id="PTHR30267:SF2">
    <property type="entry name" value="PROTEIN PRKA"/>
    <property type="match status" value="1"/>
</dbReference>
<dbReference type="AlphaFoldDB" id="A0AAP2G1C9"/>
<sequence length="504" mass="57179">MEYQNLTGKDLLKIKTLGELKASGYQSRSIKEELRSNLIQNIKEGKNVFEGIWGYEDTVIPDIERAILSRHNINFLGLRGQAKTRIARMMTYLLDEYVPVVQGSELNDDPLAPLSSFAKQLIEEKGDKTPIDWWHRKDRYTEKLATPDVSVADLIGDVDPIKAATMKLSYNDERVIHYGLVPRSHRSIFVINELPDLQARIQVALFNILQEGDIQIRGFKLRLPLDIQFVFTANPEDYTNRGSIVTPLKDRIESQIITHYPKSIEIGKHITAQEAKLAGKPLERIHVPELMKDLIEQVAIEARKSEYVDEKSGVSARLTISAYENLISAAERRLYKNGEEKTVVRVADLIGIVPAITGKVELVYEGEQEGAGLVAYSLIGKAIRTLFTDYFPSPDQKRKEKESNPYVLPLAWFGEGKEVDILASQSDKDYKSTLHQVPGLEDIVVAQVKHLAEKEKEFFMEFALHGLAEYSQLSKKLLETGMQFKDLFSSMFDMGNGEEEEEDF</sequence>
<dbReference type="RefSeq" id="WP_213945245.1">
    <property type="nucleotide sequence ID" value="NZ_JAHCMY010000004.1"/>
</dbReference>
<dbReference type="InterPro" id="IPR027417">
    <property type="entry name" value="P-loop_NTPase"/>
</dbReference>
<accession>A0AAP2G1C9</accession>
<dbReference type="PANTHER" id="PTHR30267">
    <property type="entry name" value="PROTEIN KINASE PRKA"/>
    <property type="match status" value="1"/>
</dbReference>
<evidence type="ECO:0000313" key="1">
    <source>
        <dbReference type="EMBL" id="MBS9524389.1"/>
    </source>
</evidence>
<dbReference type="GO" id="GO:0004672">
    <property type="term" value="F:protein kinase activity"/>
    <property type="evidence" value="ECO:0007669"/>
    <property type="project" value="TreeGrafter"/>
</dbReference>
<proteinExistence type="predicted"/>
<protein>
    <submittedName>
        <fullName evidence="1">Magnesium chelatase</fullName>
    </submittedName>
</protein>
<dbReference type="EMBL" id="JAHCMY010000004">
    <property type="protein sequence ID" value="MBS9524389.1"/>
    <property type="molecule type" value="Genomic_DNA"/>
</dbReference>
<gene>
    <name evidence="1" type="ORF">KI659_10210</name>
</gene>
<evidence type="ECO:0000313" key="2">
    <source>
        <dbReference type="Proteomes" id="UP001319104"/>
    </source>
</evidence>
<name>A0AAP2G1C9_9BACT</name>
<comment type="caution">
    <text evidence="1">The sequence shown here is derived from an EMBL/GenBank/DDBJ whole genome shotgun (WGS) entry which is preliminary data.</text>
</comment>
<dbReference type="Proteomes" id="UP001319104">
    <property type="component" value="Unassembled WGS sequence"/>
</dbReference>
<keyword evidence="2" id="KW-1185">Reference proteome</keyword>
<reference evidence="1 2" key="1">
    <citation type="submission" date="2021-05" db="EMBL/GenBank/DDBJ databases">
        <authorList>
            <person name="Zhang Z.D."/>
            <person name="Osman G."/>
        </authorList>
    </citation>
    <scope>NUCLEOTIDE SEQUENCE [LARGE SCALE GENOMIC DNA]</scope>
    <source>
        <strain evidence="1 2">KCTC 32217</strain>
    </source>
</reference>
<organism evidence="1 2">
    <name type="scientific">Litoribacter ruber</name>
    <dbReference type="NCBI Taxonomy" id="702568"/>
    <lineage>
        <taxon>Bacteria</taxon>
        <taxon>Pseudomonadati</taxon>
        <taxon>Bacteroidota</taxon>
        <taxon>Cytophagia</taxon>
        <taxon>Cytophagales</taxon>
        <taxon>Cyclobacteriaceae</taxon>
        <taxon>Litoribacter</taxon>
    </lineage>
</organism>
<dbReference type="Gene3D" id="3.40.50.300">
    <property type="entry name" value="P-loop containing nucleotide triphosphate hydrolases"/>
    <property type="match status" value="1"/>
</dbReference>